<dbReference type="GO" id="GO:0006429">
    <property type="term" value="P:leucyl-tRNA aminoacylation"/>
    <property type="evidence" value="ECO:0007669"/>
    <property type="project" value="InterPro"/>
</dbReference>
<name>A0A7R9BEH2_9CRUS</name>
<proteinExistence type="inferred from homology"/>
<keyword evidence="7 10" id="KW-0030">Aminoacyl-tRNA synthetase</keyword>
<accession>A0A7R9BEH2</accession>
<evidence type="ECO:0000256" key="3">
    <source>
        <dbReference type="ARBA" id="ARBA00022598"/>
    </source>
</evidence>
<evidence type="ECO:0000256" key="4">
    <source>
        <dbReference type="ARBA" id="ARBA00022741"/>
    </source>
</evidence>
<organism evidence="13">
    <name type="scientific">Notodromas monacha</name>
    <dbReference type="NCBI Taxonomy" id="399045"/>
    <lineage>
        <taxon>Eukaryota</taxon>
        <taxon>Metazoa</taxon>
        <taxon>Ecdysozoa</taxon>
        <taxon>Arthropoda</taxon>
        <taxon>Crustacea</taxon>
        <taxon>Oligostraca</taxon>
        <taxon>Ostracoda</taxon>
        <taxon>Podocopa</taxon>
        <taxon>Podocopida</taxon>
        <taxon>Cypridocopina</taxon>
        <taxon>Cypridoidea</taxon>
        <taxon>Cyprididae</taxon>
        <taxon>Notodromas</taxon>
    </lineage>
</organism>
<dbReference type="PRINTS" id="PR00985">
    <property type="entry name" value="TRNASYNTHLEU"/>
</dbReference>
<evidence type="ECO:0000256" key="10">
    <source>
        <dbReference type="RuleBase" id="RU363035"/>
    </source>
</evidence>
<feature type="domain" description="Aminoacyl-tRNA synthetase class Ia" evidence="11">
    <location>
        <begin position="431"/>
        <end position="547"/>
    </location>
</feature>
<keyword evidence="6 10" id="KW-0648">Protein biosynthesis</keyword>
<keyword evidence="14" id="KW-1185">Reference proteome</keyword>
<protein>
    <recommendedName>
        <fullName evidence="2">leucine--tRNA ligase</fullName>
        <ecNumber evidence="2">6.1.1.4</ecNumber>
    </recommendedName>
    <alternativeName>
        <fullName evidence="8">Leucyl-tRNA synthetase</fullName>
    </alternativeName>
</protein>
<sequence length="917" mass="105267">MRLVLTRKLVLRHYAPSLVRFSHKQFNDDYTAKDFLPRDYKGFVEDKWSSVVLESSKAGEETSKSEPHKYIMSMFPYPSGKLHMGHVRVYTLTDVLARFFRLRKFRVIHPMGWDAFGLPAENAARERNLTPDKWTYANIAYMREQLDQIGLDFDWNRSFATCDPTYYKWTQSIFLDLLEAGLVYRSNAWVNWDPVDETVLAEEQVDAEGRSWRSGALVERKLLKQWFIRTTRFAEALYETLTEGQMESGWREVVLMQKHWIGVPDGIRVEFEVCESYLEANPDMDPTISSWTPAPHLLFRAGFLLLQPNHPAVHDLVLLDQGPALHVKNPLTGIEIPVFVVPGYKMKEMFDLEYPKQHDTYVGFPGENRKHDEVLRKLGGEPAPWNAIIESDAWKLLFKGSNSPTTAEATKEICQYLLKQRLGGYKTSSRLKDWLISRQRFWGTPIPIIHCRKCGAVPAPELPVKLPVCLAMPKGSSPLKQFADWSLQPCPKCGGSAERESDTMDTFMDSSWYYLRYLDPQNLSEPFSKEAVKDLPVNIYVGGKDHAVLHLFYARFLHKFFFSEGRVFCPEPFHALCPVGQVMALTYKEKASGRYLPPDMIQTATENSDALLVDKVSGEPVEVVWEKMSKSRHNGVDPKDTTERIGIDTLRLLILDDAVPRSERRFSLHTLPGIERWQKRIVEIVEEFCGARRDAVRVGQEKKAPWLQSRADQSVAANDMLTHDHELIQIRNKMVSIVTHEIGTLNRISVAIRRMMNITKELRIRPRSVVEKSKEYEKLLAAHIIMLAPLAPHLACELWDGIAAVQNHAVEDFDWGTNVLLQKWPQVDDNFPLNFYVLVNGREKVQERFPKSELFSWSDSEAIEKALVLPQMEILRTKASEAHVDLSHGAWVSRSDEHNVTVHLRAANHLTSGKWAT</sequence>
<dbReference type="PANTHER" id="PTHR43740">
    <property type="entry name" value="LEUCYL-TRNA SYNTHETASE"/>
    <property type="match status" value="1"/>
</dbReference>
<evidence type="ECO:0000256" key="5">
    <source>
        <dbReference type="ARBA" id="ARBA00022840"/>
    </source>
</evidence>
<dbReference type="EMBL" id="OA882202">
    <property type="protein sequence ID" value="CAD7273734.1"/>
    <property type="molecule type" value="Genomic_DNA"/>
</dbReference>
<dbReference type="InterPro" id="IPR002302">
    <property type="entry name" value="Leu-tRNA-ligase"/>
</dbReference>
<feature type="domain" description="Aminoacyl-tRNA synthetase class Ia" evidence="11">
    <location>
        <begin position="61"/>
        <end position="252"/>
    </location>
</feature>
<dbReference type="EMBL" id="CAJPEX010000165">
    <property type="protein sequence ID" value="CAG0913886.1"/>
    <property type="molecule type" value="Genomic_DNA"/>
</dbReference>
<dbReference type="OrthoDB" id="15954at2759"/>
<dbReference type="Gene3D" id="3.40.50.620">
    <property type="entry name" value="HUPs"/>
    <property type="match status" value="2"/>
</dbReference>
<dbReference type="GO" id="GO:0004823">
    <property type="term" value="F:leucine-tRNA ligase activity"/>
    <property type="evidence" value="ECO:0007669"/>
    <property type="project" value="UniProtKB-EC"/>
</dbReference>
<dbReference type="PROSITE" id="PS00178">
    <property type="entry name" value="AA_TRNA_LIGASE_I"/>
    <property type="match status" value="1"/>
</dbReference>
<dbReference type="Proteomes" id="UP000678499">
    <property type="component" value="Unassembled WGS sequence"/>
</dbReference>
<dbReference type="Gene3D" id="1.10.730.10">
    <property type="entry name" value="Isoleucyl-tRNA Synthetase, Domain 1"/>
    <property type="match status" value="1"/>
</dbReference>
<dbReference type="GO" id="GO:0032543">
    <property type="term" value="P:mitochondrial translation"/>
    <property type="evidence" value="ECO:0007669"/>
    <property type="project" value="TreeGrafter"/>
</dbReference>
<reference evidence="13" key="1">
    <citation type="submission" date="2020-11" db="EMBL/GenBank/DDBJ databases">
        <authorList>
            <person name="Tran Van P."/>
        </authorList>
    </citation>
    <scope>NUCLEOTIDE SEQUENCE</scope>
</reference>
<evidence type="ECO:0000259" key="12">
    <source>
        <dbReference type="Pfam" id="PF08264"/>
    </source>
</evidence>
<dbReference type="InterPro" id="IPR013155">
    <property type="entry name" value="M/V/L/I-tRNA-synth_anticd-bd"/>
</dbReference>
<dbReference type="SUPFAM" id="SSF52374">
    <property type="entry name" value="Nucleotidylyl transferase"/>
    <property type="match status" value="1"/>
</dbReference>
<evidence type="ECO:0000313" key="14">
    <source>
        <dbReference type="Proteomes" id="UP000678499"/>
    </source>
</evidence>
<keyword evidence="3 10" id="KW-0436">Ligase</keyword>
<dbReference type="InterPro" id="IPR014729">
    <property type="entry name" value="Rossmann-like_a/b/a_fold"/>
</dbReference>
<dbReference type="InterPro" id="IPR009080">
    <property type="entry name" value="tRNAsynth_Ia_anticodon-bd"/>
</dbReference>
<evidence type="ECO:0000256" key="2">
    <source>
        <dbReference type="ARBA" id="ARBA00013164"/>
    </source>
</evidence>
<evidence type="ECO:0000313" key="13">
    <source>
        <dbReference type="EMBL" id="CAD7273734.1"/>
    </source>
</evidence>
<comment type="catalytic activity">
    <reaction evidence="9">
        <text>tRNA(Leu) + L-leucine + ATP = L-leucyl-tRNA(Leu) + AMP + diphosphate</text>
        <dbReference type="Rhea" id="RHEA:11688"/>
        <dbReference type="Rhea" id="RHEA-COMP:9613"/>
        <dbReference type="Rhea" id="RHEA-COMP:9622"/>
        <dbReference type="ChEBI" id="CHEBI:30616"/>
        <dbReference type="ChEBI" id="CHEBI:33019"/>
        <dbReference type="ChEBI" id="CHEBI:57427"/>
        <dbReference type="ChEBI" id="CHEBI:78442"/>
        <dbReference type="ChEBI" id="CHEBI:78494"/>
        <dbReference type="ChEBI" id="CHEBI:456215"/>
        <dbReference type="EC" id="6.1.1.4"/>
    </reaction>
</comment>
<evidence type="ECO:0000259" key="11">
    <source>
        <dbReference type="Pfam" id="PF00133"/>
    </source>
</evidence>
<dbReference type="InterPro" id="IPR001412">
    <property type="entry name" value="aa-tRNA-synth_I_CS"/>
</dbReference>
<evidence type="ECO:0000256" key="8">
    <source>
        <dbReference type="ARBA" id="ARBA00030520"/>
    </source>
</evidence>
<evidence type="ECO:0000256" key="7">
    <source>
        <dbReference type="ARBA" id="ARBA00023146"/>
    </source>
</evidence>
<dbReference type="GO" id="GO:0005739">
    <property type="term" value="C:mitochondrion"/>
    <property type="evidence" value="ECO:0007669"/>
    <property type="project" value="TreeGrafter"/>
</dbReference>
<keyword evidence="5 10" id="KW-0067">ATP-binding</keyword>
<dbReference type="AlphaFoldDB" id="A0A7R9BEH2"/>
<feature type="domain" description="Methionyl/Valyl/Leucyl/Isoleucyl-tRNA synthetase anticodon-binding" evidence="12">
    <location>
        <begin position="726"/>
        <end position="832"/>
    </location>
</feature>
<comment type="similarity">
    <text evidence="1 10">Belongs to the class-I aminoacyl-tRNA synthetase family.</text>
</comment>
<evidence type="ECO:0000256" key="9">
    <source>
        <dbReference type="ARBA" id="ARBA00047469"/>
    </source>
</evidence>
<dbReference type="InterPro" id="IPR002300">
    <property type="entry name" value="aa-tRNA-synth_Ia"/>
</dbReference>
<evidence type="ECO:0000256" key="6">
    <source>
        <dbReference type="ARBA" id="ARBA00022917"/>
    </source>
</evidence>
<dbReference type="SUPFAM" id="SSF47323">
    <property type="entry name" value="Anticodon-binding domain of a subclass of class I aminoacyl-tRNA synthetases"/>
    <property type="match status" value="1"/>
</dbReference>
<dbReference type="EC" id="6.1.1.4" evidence="2"/>
<dbReference type="GO" id="GO:0005524">
    <property type="term" value="F:ATP binding"/>
    <property type="evidence" value="ECO:0007669"/>
    <property type="project" value="UniProtKB-KW"/>
</dbReference>
<evidence type="ECO:0000256" key="1">
    <source>
        <dbReference type="ARBA" id="ARBA00005594"/>
    </source>
</evidence>
<dbReference type="Pfam" id="PF08264">
    <property type="entry name" value="Anticodon_1"/>
    <property type="match status" value="1"/>
</dbReference>
<dbReference type="PANTHER" id="PTHR43740:SF2">
    <property type="entry name" value="LEUCINE--TRNA LIGASE, MITOCHONDRIAL"/>
    <property type="match status" value="1"/>
</dbReference>
<dbReference type="Pfam" id="PF00133">
    <property type="entry name" value="tRNA-synt_1"/>
    <property type="match status" value="2"/>
</dbReference>
<gene>
    <name evidence="13" type="ORF">NMOB1V02_LOCUS1606</name>
</gene>
<dbReference type="CDD" id="cd00812">
    <property type="entry name" value="LeuRS_core"/>
    <property type="match status" value="1"/>
</dbReference>
<keyword evidence="4 10" id="KW-0547">Nucleotide-binding</keyword>